<dbReference type="GO" id="GO:0051213">
    <property type="term" value="F:dioxygenase activity"/>
    <property type="evidence" value="ECO:0007669"/>
    <property type="project" value="UniProtKB-KW"/>
</dbReference>
<gene>
    <name evidence="1" type="ORF">ACED57_04440</name>
</gene>
<dbReference type="RefSeq" id="WP_371707272.1">
    <property type="nucleotide sequence ID" value="NZ_JBGOOL010000009.1"/>
</dbReference>
<organism evidence="1 2">
    <name type="scientific">Vibrio atlanticus</name>
    <dbReference type="NCBI Taxonomy" id="693153"/>
    <lineage>
        <taxon>Bacteria</taxon>
        <taxon>Pseudomonadati</taxon>
        <taxon>Pseudomonadota</taxon>
        <taxon>Gammaproteobacteria</taxon>
        <taxon>Vibrionales</taxon>
        <taxon>Vibrionaceae</taxon>
        <taxon>Vibrio</taxon>
    </lineage>
</organism>
<dbReference type="Gene3D" id="2.60.120.620">
    <property type="entry name" value="q2cbj1_9rhob like domain"/>
    <property type="match status" value="1"/>
</dbReference>
<dbReference type="Pfam" id="PF10014">
    <property type="entry name" value="2OG-Fe_Oxy_2"/>
    <property type="match status" value="1"/>
</dbReference>
<dbReference type="EMBL" id="JBGOOL010000009">
    <property type="protein sequence ID" value="MEZ8052396.1"/>
    <property type="molecule type" value="Genomic_DNA"/>
</dbReference>
<keyword evidence="2" id="KW-1185">Reference proteome</keyword>
<dbReference type="InterPro" id="IPR018724">
    <property type="entry name" value="2OG-Fe_dioxygenase"/>
</dbReference>
<protein>
    <submittedName>
        <fullName evidence="1">2OG-Fe dioxygenase family protein</fullName>
    </submittedName>
</protein>
<reference evidence="1 2" key="1">
    <citation type="submission" date="2024-06" db="EMBL/GenBank/DDBJ databases">
        <authorList>
            <person name="Steensen K."/>
            <person name="Seneca J."/>
            <person name="Bartlau N."/>
            <person name="Yu A.X."/>
            <person name="Polz M.F."/>
        </authorList>
    </citation>
    <scope>NUCLEOTIDE SEQUENCE [LARGE SCALE GENOMIC DNA]</scope>
    <source>
        <strain evidence="1 2">1F9</strain>
    </source>
</reference>
<dbReference type="Proteomes" id="UP001569175">
    <property type="component" value="Unassembled WGS sequence"/>
</dbReference>
<keyword evidence="1" id="KW-0560">Oxidoreductase</keyword>
<evidence type="ECO:0000313" key="1">
    <source>
        <dbReference type="EMBL" id="MEZ8052396.1"/>
    </source>
</evidence>
<name>A0ABV4KIY8_9VIBR</name>
<keyword evidence="1" id="KW-0223">Dioxygenase</keyword>
<accession>A0ABV4KIY8</accession>
<proteinExistence type="predicted"/>
<evidence type="ECO:0000313" key="2">
    <source>
        <dbReference type="Proteomes" id="UP001569175"/>
    </source>
</evidence>
<sequence length="228" mass="26059">MAFIEEIKIPHSNPKNKEFYQWNIAKIIESSPNYLSLKETFECLVDDPYLQTVAIFRKRRYSICKFINGQFHWVDSPPVFHQAKFINSYAGGIKRKFKSISSQAKIFSEKIIIPILMKYLSKNEAHIGVHQIRITANDDYNGLPAPEGPHQDGFDFVCTLCIDKRNIAGGNSIVLSEGDIVVNKQLNIGDLLIIDDKHFYHYVSPIVPLLPGEAHRDMFIFTINCKGN</sequence>
<comment type="caution">
    <text evidence="1">The sequence shown here is derived from an EMBL/GenBank/DDBJ whole genome shotgun (WGS) entry which is preliminary data.</text>
</comment>